<dbReference type="Gramene" id="TraesCS3A02G319400.1">
    <property type="protein sequence ID" value="TraesCS3A02G319400.1"/>
    <property type="gene ID" value="TraesCS3A02G319400"/>
</dbReference>
<keyword evidence="3" id="KW-1185">Reference proteome</keyword>
<sequence>NKRKKSRVYLTWTAEMDTTLLVALVEHHNNVDHAQNGWKPHVYNACIKHVKDTCDVDITKENITGRIKTFDKQYEIITKMLAQSGFGLDWVKNMVSVDSDEVWSRYVEANKDTHAYRKKVVLNWESINTIYSKDHATGVGARTGAACVQEPQETPVVEESPEVPQKRERTDAILCMMGKMKMYFDDTLKTTEPLPMLKVTPPTEILAALKQVPDLEDSDMPRAYGKLIVNERLFEALMALPEELRKPWVLTID</sequence>
<name>A0A3B6ELX7_WHEAT</name>
<accession>A0A3B6ELX7</accession>
<feature type="domain" description="Myb/SANT-like" evidence="1">
    <location>
        <begin position="11"/>
        <end position="106"/>
    </location>
</feature>
<dbReference type="EnsemblPlants" id="TraesCS3A02G319400.1">
    <property type="protein sequence ID" value="TraesCS3A02G319400.1"/>
    <property type="gene ID" value="TraesCS3A02G319400"/>
</dbReference>
<dbReference type="OrthoDB" id="635191at2759"/>
<dbReference type="Gramene" id="TraesCS3A03G0768100.1">
    <property type="protein sequence ID" value="TraesCS3A03G0768100.1.CDS"/>
    <property type="gene ID" value="TraesCS3A03G0768100"/>
</dbReference>
<dbReference type="Pfam" id="PF12776">
    <property type="entry name" value="Myb_DNA-bind_3"/>
    <property type="match status" value="1"/>
</dbReference>
<dbReference type="InterPro" id="IPR024752">
    <property type="entry name" value="Myb/SANT-like_dom"/>
</dbReference>
<evidence type="ECO:0000313" key="3">
    <source>
        <dbReference type="Proteomes" id="UP000019116"/>
    </source>
</evidence>
<dbReference type="PANTHER" id="PTHR46929:SF15">
    <property type="entry name" value="MYB_SANT-LIKE DOMAIN-CONTAINING PROTEIN"/>
    <property type="match status" value="1"/>
</dbReference>
<proteinExistence type="predicted"/>
<reference evidence="2" key="1">
    <citation type="submission" date="2018-08" db="EMBL/GenBank/DDBJ databases">
        <authorList>
            <person name="Rossello M."/>
        </authorList>
    </citation>
    <scope>NUCLEOTIDE SEQUENCE [LARGE SCALE GENOMIC DNA]</scope>
    <source>
        <strain evidence="2">cv. Chinese Spring</strain>
    </source>
</reference>
<dbReference type="PANTHER" id="PTHR46929">
    <property type="entry name" value="EXPRESSED PROTEIN"/>
    <property type="match status" value="1"/>
</dbReference>
<evidence type="ECO:0000313" key="2">
    <source>
        <dbReference type="EnsemblPlants" id="TraesCS3A02G319400.1"/>
    </source>
</evidence>
<dbReference type="OMA" id="TDAILCM"/>
<organism evidence="2">
    <name type="scientific">Triticum aestivum</name>
    <name type="common">Wheat</name>
    <dbReference type="NCBI Taxonomy" id="4565"/>
    <lineage>
        <taxon>Eukaryota</taxon>
        <taxon>Viridiplantae</taxon>
        <taxon>Streptophyta</taxon>
        <taxon>Embryophyta</taxon>
        <taxon>Tracheophyta</taxon>
        <taxon>Spermatophyta</taxon>
        <taxon>Magnoliopsida</taxon>
        <taxon>Liliopsida</taxon>
        <taxon>Poales</taxon>
        <taxon>Poaceae</taxon>
        <taxon>BOP clade</taxon>
        <taxon>Pooideae</taxon>
        <taxon>Triticodae</taxon>
        <taxon>Triticeae</taxon>
        <taxon>Triticinae</taxon>
        <taxon>Triticum</taxon>
    </lineage>
</organism>
<dbReference type="Proteomes" id="UP000019116">
    <property type="component" value="Chromosome 3A"/>
</dbReference>
<dbReference type="STRING" id="4565.A0A3B6ELX7"/>
<evidence type="ECO:0000259" key="1">
    <source>
        <dbReference type="Pfam" id="PF12776"/>
    </source>
</evidence>
<dbReference type="AlphaFoldDB" id="A0A3B6ELX7"/>
<protein>
    <recommendedName>
        <fullName evidence="1">Myb/SANT-like domain-containing protein</fullName>
    </recommendedName>
</protein>
<reference evidence="2" key="2">
    <citation type="submission" date="2018-10" db="UniProtKB">
        <authorList>
            <consortium name="EnsemblPlants"/>
        </authorList>
    </citation>
    <scope>IDENTIFICATION</scope>
</reference>